<dbReference type="GO" id="GO:0016020">
    <property type="term" value="C:membrane"/>
    <property type="evidence" value="ECO:0007669"/>
    <property type="project" value="UniProtKB-SubCell"/>
</dbReference>
<dbReference type="Pfam" id="PF02518">
    <property type="entry name" value="HATPase_c"/>
    <property type="match status" value="1"/>
</dbReference>
<dbReference type="Pfam" id="PF00672">
    <property type="entry name" value="HAMP"/>
    <property type="match status" value="1"/>
</dbReference>
<dbReference type="PANTHER" id="PTHR34220:SF7">
    <property type="entry name" value="SENSOR HISTIDINE KINASE YPDA"/>
    <property type="match status" value="1"/>
</dbReference>
<reference evidence="6 7" key="1">
    <citation type="submission" date="2014-07" db="EMBL/GenBank/DDBJ databases">
        <title>Draft genome of Clostridium celerecrescens 152B isolated from sediments associated with methane hydrate from Krishna Godavari basin.</title>
        <authorList>
            <person name="Honkalas V.S."/>
            <person name="Dabir A.P."/>
            <person name="Arora P."/>
            <person name="Dhakephalkar P.K."/>
        </authorList>
    </citation>
    <scope>NUCLEOTIDE SEQUENCE [LARGE SCALE GENOMIC DNA]</scope>
    <source>
        <strain evidence="6 7">152B</strain>
    </source>
</reference>
<keyword evidence="3" id="KW-0808">Transferase</keyword>
<dbReference type="PANTHER" id="PTHR34220">
    <property type="entry name" value="SENSOR HISTIDINE KINASE YPDA"/>
    <property type="match status" value="1"/>
</dbReference>
<gene>
    <name evidence="6" type="ORF">IO98_09490</name>
</gene>
<evidence type="ECO:0000256" key="3">
    <source>
        <dbReference type="ARBA" id="ARBA00022679"/>
    </source>
</evidence>
<evidence type="ECO:0000256" key="2">
    <source>
        <dbReference type="ARBA" id="ARBA00022553"/>
    </source>
</evidence>
<organism evidence="6 7">
    <name type="scientific">Lacrimispora celerecrescens</name>
    <dbReference type="NCBI Taxonomy" id="29354"/>
    <lineage>
        <taxon>Bacteria</taxon>
        <taxon>Bacillati</taxon>
        <taxon>Bacillota</taxon>
        <taxon>Clostridia</taxon>
        <taxon>Lachnospirales</taxon>
        <taxon>Lachnospiraceae</taxon>
        <taxon>Lacrimispora</taxon>
    </lineage>
</organism>
<dbReference type="CDD" id="cd06225">
    <property type="entry name" value="HAMP"/>
    <property type="match status" value="1"/>
</dbReference>
<dbReference type="InterPro" id="IPR036890">
    <property type="entry name" value="HATPase_C_sf"/>
</dbReference>
<keyword evidence="2" id="KW-0597">Phosphoprotein</keyword>
<protein>
    <submittedName>
        <fullName evidence="6">Histidine kinase</fullName>
    </submittedName>
</protein>
<sequence length="572" mass="64671">MKWYGRFSFKTRVFLGCLLVALVPLTFSSVVVTRLFTASINRQLAIEGNRQLEEVSAKLTQLFENCEKACETFTADGTAARVMIDKDAIEMQKDLYLSLYQAVQEIYSSAQFSIYDSGGKLRFTTDTASKNSSLPIRWGLLKKAQGVSGITYYRTDPYLPGADKNILMQGAYSLENSHGARTGYVVLDFSRENFDNLLNGFYSSGDTFLILDSHQRPIYCSSPEYGEKEINDIISHGVSGHEREKGRGVYTRYLWTREPSQGIYVILRRSAPISAEAIRTMGTVSILLSALGLVLCLMISGALSRGIAQPVSQLDKAMAKVKKGDLSIRIHTNRQDELGRLTESFNQMTGDLQKYLEDTVQKQKDLNKTTIKLYQTQLNPHFLYNTLDTIKWNARINQIPEIAILAENLAVILRRSISSRPFITLREELETIESYIQIQKIRFTGRFLYETEIPDQLEDCMVPRMFLQPLVENAIIHGLDGCENGYICIFADQKDGVLSISITDDGCGMDKEMVDWINSDNPLKRDGHLGLYNVIRILKIYYGQEYGIRAEVTKEGTTIALRLPVQREVTDV</sequence>
<dbReference type="SMART" id="SM00304">
    <property type="entry name" value="HAMP"/>
    <property type="match status" value="1"/>
</dbReference>
<dbReference type="InterPro" id="IPR010559">
    <property type="entry name" value="Sig_transdc_His_kin_internal"/>
</dbReference>
<dbReference type="RefSeq" id="WP_038280447.1">
    <property type="nucleotide sequence ID" value="NZ_JPME01000012.1"/>
</dbReference>
<dbReference type="InterPro" id="IPR003660">
    <property type="entry name" value="HAMP_dom"/>
</dbReference>
<keyword evidence="7" id="KW-1185">Reference proteome</keyword>
<dbReference type="PROSITE" id="PS50885">
    <property type="entry name" value="HAMP"/>
    <property type="match status" value="1"/>
</dbReference>
<dbReference type="Gene3D" id="3.30.565.10">
    <property type="entry name" value="Histidine kinase-like ATPase, C-terminal domain"/>
    <property type="match status" value="1"/>
</dbReference>
<evidence type="ECO:0000259" key="5">
    <source>
        <dbReference type="PROSITE" id="PS50885"/>
    </source>
</evidence>
<dbReference type="Gene3D" id="6.10.340.10">
    <property type="match status" value="1"/>
</dbReference>
<proteinExistence type="predicted"/>
<accession>A0A084JMK9</accession>
<dbReference type="SUPFAM" id="SSF158472">
    <property type="entry name" value="HAMP domain-like"/>
    <property type="match status" value="1"/>
</dbReference>
<dbReference type="EMBL" id="JPME01000012">
    <property type="protein sequence ID" value="KEZ90193.1"/>
    <property type="molecule type" value="Genomic_DNA"/>
</dbReference>
<name>A0A084JMK9_9FIRM</name>
<evidence type="ECO:0000313" key="7">
    <source>
        <dbReference type="Proteomes" id="UP000028525"/>
    </source>
</evidence>
<dbReference type="SUPFAM" id="SSF55874">
    <property type="entry name" value="ATPase domain of HSP90 chaperone/DNA topoisomerase II/histidine kinase"/>
    <property type="match status" value="1"/>
</dbReference>
<evidence type="ECO:0000256" key="1">
    <source>
        <dbReference type="ARBA" id="ARBA00004370"/>
    </source>
</evidence>
<dbReference type="GO" id="GO:0000155">
    <property type="term" value="F:phosphorelay sensor kinase activity"/>
    <property type="evidence" value="ECO:0007669"/>
    <property type="project" value="InterPro"/>
</dbReference>
<dbReference type="Proteomes" id="UP000028525">
    <property type="component" value="Unassembled WGS sequence"/>
</dbReference>
<comment type="caution">
    <text evidence="6">The sequence shown here is derived from an EMBL/GenBank/DDBJ whole genome shotgun (WGS) entry which is preliminary data.</text>
</comment>
<keyword evidence="4 6" id="KW-0418">Kinase</keyword>
<dbReference type="InterPro" id="IPR050640">
    <property type="entry name" value="Bact_2-comp_sensor_kinase"/>
</dbReference>
<dbReference type="STRING" id="29354.IO98_09490"/>
<dbReference type="OrthoDB" id="9809348at2"/>
<comment type="subcellular location">
    <subcellularLocation>
        <location evidence="1">Membrane</location>
    </subcellularLocation>
</comment>
<dbReference type="Pfam" id="PF06580">
    <property type="entry name" value="His_kinase"/>
    <property type="match status" value="1"/>
</dbReference>
<feature type="domain" description="HAMP" evidence="5">
    <location>
        <begin position="305"/>
        <end position="357"/>
    </location>
</feature>
<evidence type="ECO:0000256" key="4">
    <source>
        <dbReference type="ARBA" id="ARBA00022777"/>
    </source>
</evidence>
<evidence type="ECO:0000313" key="6">
    <source>
        <dbReference type="EMBL" id="KEZ90193.1"/>
    </source>
</evidence>
<dbReference type="SMART" id="SM00387">
    <property type="entry name" value="HATPase_c"/>
    <property type="match status" value="1"/>
</dbReference>
<dbReference type="InterPro" id="IPR003594">
    <property type="entry name" value="HATPase_dom"/>
</dbReference>
<dbReference type="AlphaFoldDB" id="A0A084JMK9"/>